<comment type="caution">
    <text evidence="6">The sequence shown here is derived from an EMBL/GenBank/DDBJ whole genome shotgun (WGS) entry which is preliminary data.</text>
</comment>
<keyword evidence="7" id="KW-1185">Reference proteome</keyword>
<evidence type="ECO:0000259" key="5">
    <source>
        <dbReference type="PROSITE" id="PS50275"/>
    </source>
</evidence>
<dbReference type="Pfam" id="PF02383">
    <property type="entry name" value="Syja_N"/>
    <property type="match status" value="1"/>
</dbReference>
<feature type="region of interest" description="Disordered" evidence="4">
    <location>
        <begin position="818"/>
        <end position="854"/>
    </location>
</feature>
<feature type="compositionally biased region" description="Polar residues" evidence="4">
    <location>
        <begin position="15"/>
        <end position="24"/>
    </location>
</feature>
<dbReference type="InterPro" id="IPR043573">
    <property type="entry name" value="Fig4-like"/>
</dbReference>
<dbReference type="GO" id="GO:0043813">
    <property type="term" value="F:phosphatidylinositol-3,5-bisphosphate 5-phosphatase activity"/>
    <property type="evidence" value="ECO:0007669"/>
    <property type="project" value="InterPro"/>
</dbReference>
<feature type="region of interest" description="Disordered" evidence="4">
    <location>
        <begin position="1278"/>
        <end position="1298"/>
    </location>
</feature>
<dbReference type="GO" id="GO:0046856">
    <property type="term" value="P:phosphatidylinositol dephosphorylation"/>
    <property type="evidence" value="ECO:0007669"/>
    <property type="project" value="InterPro"/>
</dbReference>
<dbReference type="PANTHER" id="PTHR45738:SF5">
    <property type="entry name" value="POLYPHOSPHOINOSITIDE PHOSPHATASE"/>
    <property type="match status" value="1"/>
</dbReference>
<dbReference type="InterPro" id="IPR002013">
    <property type="entry name" value="SAC_dom"/>
</dbReference>
<feature type="region of interest" description="Disordered" evidence="4">
    <location>
        <begin position="221"/>
        <end position="252"/>
    </location>
</feature>
<dbReference type="Proteomes" id="UP001165160">
    <property type="component" value="Unassembled WGS sequence"/>
</dbReference>
<feature type="compositionally biased region" description="Polar residues" evidence="4">
    <location>
        <begin position="50"/>
        <end position="59"/>
    </location>
</feature>
<organism evidence="6 7">
    <name type="scientific">Triparma verrucosa</name>
    <dbReference type="NCBI Taxonomy" id="1606542"/>
    <lineage>
        <taxon>Eukaryota</taxon>
        <taxon>Sar</taxon>
        <taxon>Stramenopiles</taxon>
        <taxon>Ochrophyta</taxon>
        <taxon>Bolidophyceae</taxon>
        <taxon>Parmales</taxon>
        <taxon>Triparmaceae</taxon>
        <taxon>Triparma</taxon>
    </lineage>
</organism>
<feature type="domain" description="SAC" evidence="5">
    <location>
        <begin position="287"/>
        <end position="689"/>
    </location>
</feature>
<dbReference type="PROSITE" id="PS50275">
    <property type="entry name" value="SAC"/>
    <property type="match status" value="1"/>
</dbReference>
<comment type="subcellular location">
    <subcellularLocation>
        <location evidence="1">Endomembrane system</location>
    </subcellularLocation>
</comment>
<feature type="region of interest" description="Disordered" evidence="4">
    <location>
        <begin position="567"/>
        <end position="610"/>
    </location>
</feature>
<evidence type="ECO:0000256" key="3">
    <source>
        <dbReference type="ARBA" id="ARBA00023136"/>
    </source>
</evidence>
<keyword evidence="2" id="KW-0378">Hydrolase</keyword>
<evidence type="ECO:0000313" key="6">
    <source>
        <dbReference type="EMBL" id="GMH90372.1"/>
    </source>
</evidence>
<reference evidence="7" key="1">
    <citation type="journal article" date="2023" name="Commun. Biol.">
        <title>Genome analysis of Parmales, the sister group of diatoms, reveals the evolutionary specialization of diatoms from phago-mixotrophs to photoautotrophs.</title>
        <authorList>
            <person name="Ban H."/>
            <person name="Sato S."/>
            <person name="Yoshikawa S."/>
            <person name="Yamada K."/>
            <person name="Nakamura Y."/>
            <person name="Ichinomiya M."/>
            <person name="Sato N."/>
            <person name="Blanc-Mathieu R."/>
            <person name="Endo H."/>
            <person name="Kuwata A."/>
            <person name="Ogata H."/>
        </authorList>
    </citation>
    <scope>NUCLEOTIDE SEQUENCE [LARGE SCALE GENOMIC DNA]</scope>
    <source>
        <strain evidence="7">NIES 3699</strain>
    </source>
</reference>
<feature type="compositionally biased region" description="Low complexity" evidence="4">
    <location>
        <begin position="60"/>
        <end position="71"/>
    </location>
</feature>
<evidence type="ECO:0000256" key="4">
    <source>
        <dbReference type="SAM" id="MobiDB-lite"/>
    </source>
</evidence>
<dbReference type="EMBL" id="BRXX01000105">
    <property type="protein sequence ID" value="GMH90372.1"/>
    <property type="molecule type" value="Genomic_DNA"/>
</dbReference>
<gene>
    <name evidence="6" type="ORF">TrVE_jg12275</name>
</gene>
<sequence length="1361" mass="150530">MSSPSSSDRLDRDTPQSISKSNSKSNHDSRGNSPVGNSLDKPLDKPLDTSPVTGTNSQRPPKLGPKLGGPKISPKIDAYLTKISSCEVFNLKLCYLLVGGTSSTPSSPNSLFRILIIHKQTISPNLQSTSLPTVLTKAQVDAHLQSLSKTYNDSEPLTSKNSISVGFGIVGLIRFLSSYQLTVITRRVKVGSINGEAIYTIKAVETVQLSGCVKGEICEGGEGGEERCTEDTPDDEGTKGSSGGSKSTQNSSTADSVLLSMWNRGKRAAGLGLSSLEIAELRYQGLFQFIDLTKNFFFSYTYDLTNSLQTNMLSMGEKVYPRVEEREMYAWNYYQTRVLESITNSDSGYWVLPLTFGSFLQRKVEVGGRGMNVILVARRSRHFAGTRYLKRGVSDCGRVANDVEHEQIIHSESTSTSHSVFSSYLQVRGSIPTYWTQESSVTMPKPPIVLNRVDPRYGATRMHFSDLLSRYGGPIVVLDLVKQSEKRLREVIVGNEYRHAIEYLNSLIKKEFKIRYCALDYSHISKHRSLNVGKALDEASNWAVNMTGFFCSKPKWRIGRNGKVKEFWDDDSDSDSESPSRSSQAKNEEESKEAQGIKEPKPEHPDVTYHMGVPIMPMEQRGVLRTNCIDCLDRTNVAQFSAGCAALAQQLVCMGVTSTPELDSSLTIVNVLMDMYSEIGDQIALQYGGSEAHKKVAASGGSSSVQGPSMGKHKEFLTSIRRYYSNAFTDRLKQDAMNLFLGYFVPKENETPLWELDNDYYLHNFHVQAGSSTSNMFFQKNLGVDEDDLDDSNRGREDANVKRKNVKNYGLIGRGLHKVKKRAKRSVSPKGRDEKGREGSISPPPPPMYGVEGPPLTQEAKLKLERKQRVHVRCKKQNELLSSWWKVALQKHLQSRMWMHLRQPEESLLPPQFERLYQPSSLTQFDQHFAHAWATPSRRGNNYVLRKNSPTFGLPMITGSVGTEGAGANASAGSPVATFDGLGGGNTTVVTANNDEESSTVVTSDLTVANTVVSAFTNQMKAESKADAPINYFIKKIGSKAKHMLSLPVRTFSPTAGGAKFGEGGDEGSGAEEGYEEEEEVWKHSFLGAVGGGEGNAQEYEEFVALGKDPSKLQERFNETAHQEFTESLKESMLESDDVEGIRELAESAHISKEILSGPYAGLLQDTSANSVATLVHEQLRIMTSSNTRDAPEDGRELVSKNLQRVGLDGTGVASMIDGNWDELQNCDKMNQRQLEGDHIKCMRSELTTGDSLNMYFSYFEAETVLADKELTYMLNEGEEETKSGAGKGDESVISPITNSGNLSRRSGVIDGFEQINDDLFARRANKFMVFNGVGMENWSAKPRTARRVTEDYVKVIMEQS</sequence>
<evidence type="ECO:0000313" key="7">
    <source>
        <dbReference type="Proteomes" id="UP001165160"/>
    </source>
</evidence>
<accession>A0A9W7BH71</accession>
<feature type="region of interest" description="Disordered" evidence="4">
    <location>
        <begin position="1"/>
        <end position="71"/>
    </location>
</feature>
<proteinExistence type="predicted"/>
<protein>
    <recommendedName>
        <fullName evidence="5">SAC domain-containing protein</fullName>
    </recommendedName>
</protein>
<feature type="compositionally biased region" description="Basic and acidic residues" evidence="4">
    <location>
        <begin position="586"/>
        <end position="607"/>
    </location>
</feature>
<evidence type="ECO:0000256" key="1">
    <source>
        <dbReference type="ARBA" id="ARBA00004308"/>
    </source>
</evidence>
<name>A0A9W7BH71_9STRA</name>
<keyword evidence="3" id="KW-0472">Membrane</keyword>
<evidence type="ECO:0000256" key="2">
    <source>
        <dbReference type="ARBA" id="ARBA00022801"/>
    </source>
</evidence>
<feature type="compositionally biased region" description="Basic residues" evidence="4">
    <location>
        <begin position="818"/>
        <end position="827"/>
    </location>
</feature>
<dbReference type="PANTHER" id="PTHR45738">
    <property type="entry name" value="POLYPHOSPHOINOSITIDE PHOSPHATASE"/>
    <property type="match status" value="1"/>
</dbReference>
<dbReference type="GO" id="GO:0012505">
    <property type="term" value="C:endomembrane system"/>
    <property type="evidence" value="ECO:0007669"/>
    <property type="project" value="UniProtKB-SubCell"/>
</dbReference>